<protein>
    <submittedName>
        <fullName evidence="2">Uncharacterized protein</fullName>
    </submittedName>
</protein>
<evidence type="ECO:0000313" key="3">
    <source>
        <dbReference type="Proteomes" id="UP001456524"/>
    </source>
</evidence>
<feature type="compositionally biased region" description="Low complexity" evidence="1">
    <location>
        <begin position="30"/>
        <end position="41"/>
    </location>
</feature>
<feature type="region of interest" description="Disordered" evidence="1">
    <location>
        <begin position="99"/>
        <end position="120"/>
    </location>
</feature>
<sequence length="213" mass="23461">MCAAKNRKRNKKGKKASSTPVAVASKPGDASGPAPSTAANNPSPPAEDKDPIALANEVQRSQQELLGRLRAENEKADEILRGAQALQADMHALRNKLRVSETSKTQEDASSQPERCSCPVQWPSTSRQQLAWLHLVDRELGHRFNPEEHGFFRYLPAPAGQNDDENEVFYRHDNTACEICGGARCKVSGPWNRVEAFSLVSRKILGELMTGEM</sequence>
<dbReference type="EMBL" id="JBBWUH010000006">
    <property type="protein sequence ID" value="KAK8164157.1"/>
    <property type="molecule type" value="Genomic_DNA"/>
</dbReference>
<proteinExistence type="predicted"/>
<dbReference type="Proteomes" id="UP001456524">
    <property type="component" value="Unassembled WGS sequence"/>
</dbReference>
<accession>A0ABR1XRF6</accession>
<evidence type="ECO:0000256" key="1">
    <source>
        <dbReference type="SAM" id="MobiDB-lite"/>
    </source>
</evidence>
<reference evidence="2 3" key="1">
    <citation type="journal article" date="2022" name="G3 (Bethesda)">
        <title>Enemy or ally: a genomic approach to elucidate the lifestyle of Phyllosticta citrichinaensis.</title>
        <authorList>
            <person name="Buijs V.A."/>
            <person name="Groenewald J.Z."/>
            <person name="Haridas S."/>
            <person name="LaButti K.M."/>
            <person name="Lipzen A."/>
            <person name="Martin F.M."/>
            <person name="Barry K."/>
            <person name="Grigoriev I.V."/>
            <person name="Crous P.W."/>
            <person name="Seidl M.F."/>
        </authorList>
    </citation>
    <scope>NUCLEOTIDE SEQUENCE [LARGE SCALE GENOMIC DNA]</scope>
    <source>
        <strain evidence="2 3">CBS 129764</strain>
    </source>
</reference>
<gene>
    <name evidence="2" type="ORF">IWX90DRAFT_487444</name>
</gene>
<keyword evidence="3" id="KW-1185">Reference proteome</keyword>
<organism evidence="2 3">
    <name type="scientific">Phyllosticta citrichinensis</name>
    <dbReference type="NCBI Taxonomy" id="1130410"/>
    <lineage>
        <taxon>Eukaryota</taxon>
        <taxon>Fungi</taxon>
        <taxon>Dikarya</taxon>
        <taxon>Ascomycota</taxon>
        <taxon>Pezizomycotina</taxon>
        <taxon>Dothideomycetes</taxon>
        <taxon>Dothideomycetes incertae sedis</taxon>
        <taxon>Botryosphaeriales</taxon>
        <taxon>Phyllostictaceae</taxon>
        <taxon>Phyllosticta</taxon>
    </lineage>
</organism>
<comment type="caution">
    <text evidence="2">The sequence shown here is derived from an EMBL/GenBank/DDBJ whole genome shotgun (WGS) entry which is preliminary data.</text>
</comment>
<evidence type="ECO:0000313" key="2">
    <source>
        <dbReference type="EMBL" id="KAK8164157.1"/>
    </source>
</evidence>
<feature type="region of interest" description="Disordered" evidence="1">
    <location>
        <begin position="1"/>
        <end position="55"/>
    </location>
</feature>
<feature type="compositionally biased region" description="Basic residues" evidence="1">
    <location>
        <begin position="1"/>
        <end position="15"/>
    </location>
</feature>
<name>A0ABR1XRF6_9PEZI</name>